<dbReference type="AlphaFoldDB" id="A0AAX1NAF8"/>
<gene>
    <name evidence="1" type="ORF">KMW28_26985</name>
</gene>
<keyword evidence="2" id="KW-1185">Reference proteome</keyword>
<name>A0AAX1NAF8_9BACT</name>
<organism evidence="1 2">
    <name type="scientific">Flammeovirga yaeyamensis</name>
    <dbReference type="NCBI Taxonomy" id="367791"/>
    <lineage>
        <taxon>Bacteria</taxon>
        <taxon>Pseudomonadati</taxon>
        <taxon>Bacteroidota</taxon>
        <taxon>Cytophagia</taxon>
        <taxon>Cytophagales</taxon>
        <taxon>Flammeovirgaceae</taxon>
        <taxon>Flammeovirga</taxon>
    </lineage>
</organism>
<protein>
    <submittedName>
        <fullName evidence="1">Uncharacterized protein</fullName>
    </submittedName>
</protein>
<evidence type="ECO:0000313" key="1">
    <source>
        <dbReference type="EMBL" id="QWG04545.1"/>
    </source>
</evidence>
<proteinExistence type="predicted"/>
<reference evidence="1 2" key="1">
    <citation type="submission" date="2021-05" db="EMBL/GenBank/DDBJ databases">
        <title>Comparative genomic studies on the polysaccharide-degrading batcterial strains of the Flammeovirga genus.</title>
        <authorList>
            <person name="Zewei F."/>
            <person name="Zheng Z."/>
            <person name="Yu L."/>
            <person name="Ruyue G."/>
            <person name="Yanhong M."/>
            <person name="Yuanyuan C."/>
            <person name="Jingyan G."/>
            <person name="Wenjun H."/>
        </authorList>
    </citation>
    <scope>NUCLEOTIDE SEQUENCE [LARGE SCALE GENOMIC DNA]</scope>
    <source>
        <strain evidence="1 2">NBRC:100898</strain>
    </source>
</reference>
<evidence type="ECO:0000313" key="2">
    <source>
        <dbReference type="Proteomes" id="UP000678679"/>
    </source>
</evidence>
<accession>A0AAX1NAF8</accession>
<dbReference type="Proteomes" id="UP000678679">
    <property type="component" value="Chromosome 2"/>
</dbReference>
<sequence length="323" mass="37860">MNEIATIQANHFDTEKYKYIAKIRELMNNVDMIRSKPLYVELTNDKDYKHYAKWETTYIKDNSKFEQGVDYELVSVTDELRKEYQLNSKTEYDIQVTFNTALAITKAQRGKHAKPYVEEISTAVLKYETLSSFDGEIKQTILKVVEPLLSKIDTLEANQQKQDKVLEKQTALLEQLSDRLYSSEDLARMINVTEDELAIALHCLEIIDHTGNIQPNFHYLEQTGKWTLAAKNLVARMTEYDVYDLNNAMKELVSSQTSLDTVADTKFFQISKTEMQDRIMQSIRERHETNQIHMIDMINEVKDKMQLDRTNLKQHVHYELLRQ</sequence>
<dbReference type="KEGG" id="fya:KMW28_26985"/>
<dbReference type="EMBL" id="CP076133">
    <property type="protein sequence ID" value="QWG04545.1"/>
    <property type="molecule type" value="Genomic_DNA"/>
</dbReference>
<dbReference type="RefSeq" id="WP_169665437.1">
    <property type="nucleotide sequence ID" value="NZ_CP076133.1"/>
</dbReference>